<dbReference type="Pfam" id="PF01547">
    <property type="entry name" value="SBP_bac_1"/>
    <property type="match status" value="1"/>
</dbReference>
<evidence type="ECO:0000256" key="3">
    <source>
        <dbReference type="SAM" id="SignalP"/>
    </source>
</evidence>
<dbReference type="SUPFAM" id="SSF53850">
    <property type="entry name" value="Periplasmic binding protein-like II"/>
    <property type="match status" value="1"/>
</dbReference>
<sequence>MKKHPVSLYCLPLAAALMAGSAFAQKTTVEFWTFNLSPFAPYFEESVKKFNAANPTLEAKWVDMNWDQIQPKLITAMAAGKAPALVNFNVPWTHEFARKGHLQAIDTLSNGSNRAVYLPVALDDLAVNNKVYGFPFYNSVSVIAYNKDLFSKAGIKAQPTTFNEFIAQARQIKEKTGVPAFSPKLATKSGDGGMVRWFMYLGLPVVQNGKAAFNTPEHVKVVESFADLYRSGVIPKDSFRLEYEQEVASYSSGKLAMMTTSSTALKRVEVDNKAMYQKTEVMPFPIAEGKMALGAWLMSYVIPKGYANTEAATKLGLFLTSDERQLAIARFTETMLPSSKKATEDSYFMAGKNSNEPIERARAAAAQSMKYARTPMLPPNALPDEATMMKLFNDQMQMAIEGRKPAQKALADAAADWNRRMAKK</sequence>
<dbReference type="GO" id="GO:0042597">
    <property type="term" value="C:periplasmic space"/>
    <property type="evidence" value="ECO:0007669"/>
    <property type="project" value="UniProtKB-SubCell"/>
</dbReference>
<organism evidence="4">
    <name type="scientific">Chitinibacter mangrovi</name>
    <dbReference type="NCBI Taxonomy" id="3153927"/>
    <lineage>
        <taxon>Bacteria</taxon>
        <taxon>Pseudomonadati</taxon>
        <taxon>Pseudomonadota</taxon>
        <taxon>Betaproteobacteria</taxon>
        <taxon>Neisseriales</taxon>
        <taxon>Chitinibacteraceae</taxon>
        <taxon>Chitinibacter</taxon>
    </lineage>
</organism>
<gene>
    <name evidence="4" type="ORF">ABHF33_15270</name>
</gene>
<accession>A0AAU7F8L4</accession>
<dbReference type="KEGG" id="cmav:ABHF33_15270"/>
<dbReference type="Gene3D" id="3.40.190.10">
    <property type="entry name" value="Periplasmic binding protein-like II"/>
    <property type="match status" value="1"/>
</dbReference>
<dbReference type="AlphaFoldDB" id="A0AAU7F8L4"/>
<dbReference type="CDD" id="cd13585">
    <property type="entry name" value="PBP2_TMBP_like"/>
    <property type="match status" value="1"/>
</dbReference>
<comment type="similarity">
    <text evidence="2">Belongs to the bacterial solute-binding protein 1 family.</text>
</comment>
<feature type="chain" id="PRO_5043683459" evidence="3">
    <location>
        <begin position="25"/>
        <end position="424"/>
    </location>
</feature>
<comment type="subcellular location">
    <subcellularLocation>
        <location evidence="1">Periplasm</location>
    </subcellularLocation>
</comment>
<name>A0AAU7F8L4_9NEIS</name>
<dbReference type="PANTHER" id="PTHR43649:SF12">
    <property type="entry name" value="DIACETYLCHITOBIOSE BINDING PROTEIN DASA"/>
    <property type="match status" value="1"/>
</dbReference>
<proteinExistence type="inferred from homology"/>
<dbReference type="InterPro" id="IPR050490">
    <property type="entry name" value="Bact_solute-bd_prot1"/>
</dbReference>
<feature type="signal peptide" evidence="3">
    <location>
        <begin position="1"/>
        <end position="24"/>
    </location>
</feature>
<evidence type="ECO:0000313" key="4">
    <source>
        <dbReference type="EMBL" id="XBM00400.1"/>
    </source>
</evidence>
<evidence type="ECO:0000256" key="2">
    <source>
        <dbReference type="ARBA" id="ARBA00008520"/>
    </source>
</evidence>
<dbReference type="InterPro" id="IPR006059">
    <property type="entry name" value="SBP"/>
</dbReference>
<evidence type="ECO:0000256" key="1">
    <source>
        <dbReference type="ARBA" id="ARBA00004418"/>
    </source>
</evidence>
<dbReference type="RefSeq" id="WP_348944753.1">
    <property type="nucleotide sequence ID" value="NZ_CP157355.1"/>
</dbReference>
<dbReference type="PANTHER" id="PTHR43649">
    <property type="entry name" value="ARABINOSE-BINDING PROTEIN-RELATED"/>
    <property type="match status" value="1"/>
</dbReference>
<reference evidence="4" key="1">
    <citation type="submission" date="2024-05" db="EMBL/GenBank/DDBJ databases">
        <authorList>
            <person name="Yang L."/>
            <person name="Pan L."/>
        </authorList>
    </citation>
    <scope>NUCLEOTIDE SEQUENCE</scope>
    <source>
        <strain evidence="4">FCG-7</strain>
    </source>
</reference>
<dbReference type="EMBL" id="CP157355">
    <property type="protein sequence ID" value="XBM00400.1"/>
    <property type="molecule type" value="Genomic_DNA"/>
</dbReference>
<keyword evidence="3" id="KW-0732">Signal</keyword>
<protein>
    <submittedName>
        <fullName evidence="4">Sugar ABC transporter substrate-binding protein</fullName>
    </submittedName>
</protein>